<evidence type="ECO:0000313" key="3">
    <source>
        <dbReference type="Proteomes" id="UP000324222"/>
    </source>
</evidence>
<feature type="region of interest" description="Disordered" evidence="1">
    <location>
        <begin position="30"/>
        <end position="71"/>
    </location>
</feature>
<feature type="compositionally biased region" description="Basic and acidic residues" evidence="1">
    <location>
        <begin position="49"/>
        <end position="71"/>
    </location>
</feature>
<keyword evidence="3" id="KW-1185">Reference proteome</keyword>
<protein>
    <submittedName>
        <fullName evidence="2">Uncharacterized protein</fullName>
    </submittedName>
</protein>
<name>A0A5B7DCR7_PORTR</name>
<gene>
    <name evidence="2" type="ORF">E2C01_011984</name>
</gene>
<accession>A0A5B7DCR7</accession>
<dbReference type="AlphaFoldDB" id="A0A5B7DCR7"/>
<organism evidence="2 3">
    <name type="scientific">Portunus trituberculatus</name>
    <name type="common">Swimming crab</name>
    <name type="synonym">Neptunus trituberculatus</name>
    <dbReference type="NCBI Taxonomy" id="210409"/>
    <lineage>
        <taxon>Eukaryota</taxon>
        <taxon>Metazoa</taxon>
        <taxon>Ecdysozoa</taxon>
        <taxon>Arthropoda</taxon>
        <taxon>Crustacea</taxon>
        <taxon>Multicrustacea</taxon>
        <taxon>Malacostraca</taxon>
        <taxon>Eumalacostraca</taxon>
        <taxon>Eucarida</taxon>
        <taxon>Decapoda</taxon>
        <taxon>Pleocyemata</taxon>
        <taxon>Brachyura</taxon>
        <taxon>Eubrachyura</taxon>
        <taxon>Portunoidea</taxon>
        <taxon>Portunidae</taxon>
        <taxon>Portuninae</taxon>
        <taxon>Portunus</taxon>
    </lineage>
</organism>
<proteinExistence type="predicted"/>
<dbReference type="EMBL" id="VSRR010000736">
    <property type="protein sequence ID" value="MPC19078.1"/>
    <property type="molecule type" value="Genomic_DNA"/>
</dbReference>
<dbReference type="Proteomes" id="UP000324222">
    <property type="component" value="Unassembled WGS sequence"/>
</dbReference>
<sequence>MRAITAFVCFLCENYERPLYAGLHHKYQGAGTSREGWLRRMDPGSPPPEARRVGTKDTKAMSEDPPGERRS</sequence>
<evidence type="ECO:0000313" key="2">
    <source>
        <dbReference type="EMBL" id="MPC19078.1"/>
    </source>
</evidence>
<reference evidence="2 3" key="1">
    <citation type="submission" date="2019-05" db="EMBL/GenBank/DDBJ databases">
        <title>Another draft genome of Portunus trituberculatus and its Hox gene families provides insights of decapod evolution.</title>
        <authorList>
            <person name="Jeong J.-H."/>
            <person name="Song I."/>
            <person name="Kim S."/>
            <person name="Choi T."/>
            <person name="Kim D."/>
            <person name="Ryu S."/>
            <person name="Kim W."/>
        </authorList>
    </citation>
    <scope>NUCLEOTIDE SEQUENCE [LARGE SCALE GENOMIC DNA]</scope>
    <source>
        <tissue evidence="2">Muscle</tissue>
    </source>
</reference>
<evidence type="ECO:0000256" key="1">
    <source>
        <dbReference type="SAM" id="MobiDB-lite"/>
    </source>
</evidence>
<comment type="caution">
    <text evidence="2">The sequence shown here is derived from an EMBL/GenBank/DDBJ whole genome shotgun (WGS) entry which is preliminary data.</text>
</comment>